<dbReference type="AlphaFoldDB" id="I4D756"/>
<organism evidence="1 2">
    <name type="scientific">Desulfosporosinus acidiphilus (strain DSM 22704 / JCM 16185 / SJ4)</name>
    <dbReference type="NCBI Taxonomy" id="646529"/>
    <lineage>
        <taxon>Bacteria</taxon>
        <taxon>Bacillati</taxon>
        <taxon>Bacillota</taxon>
        <taxon>Clostridia</taxon>
        <taxon>Eubacteriales</taxon>
        <taxon>Desulfitobacteriaceae</taxon>
        <taxon>Desulfosporosinus</taxon>
    </lineage>
</organism>
<keyword evidence="2" id="KW-1185">Reference proteome</keyword>
<dbReference type="STRING" id="646529.Desaci_2698"/>
<dbReference type="eggNOG" id="COG2226">
    <property type="taxonomic scope" value="Bacteria"/>
</dbReference>
<evidence type="ECO:0000313" key="2">
    <source>
        <dbReference type="Proteomes" id="UP000002892"/>
    </source>
</evidence>
<gene>
    <name evidence="1" type="ordered locus">Desaci_2698</name>
</gene>
<dbReference type="Proteomes" id="UP000002892">
    <property type="component" value="Chromosome"/>
</dbReference>
<dbReference type="EMBL" id="CP003639">
    <property type="protein sequence ID" value="AFM41630.1"/>
    <property type="molecule type" value="Genomic_DNA"/>
</dbReference>
<proteinExistence type="predicted"/>
<dbReference type="KEGG" id="dai:Desaci_2698"/>
<protein>
    <submittedName>
        <fullName evidence="1">Uncharacterized protein</fullName>
    </submittedName>
</protein>
<accession>I4D756</accession>
<name>I4D756_DESAJ</name>
<dbReference type="HOGENOM" id="CLU_2896678_0_0_9"/>
<sequence length="62" mass="7224">MKEALFDHVAASYDSWYDTEVGAVSDQLERHLAQSMFKFLANRCTRRNRRMSILPAECSKEI</sequence>
<reference evidence="1 2" key="1">
    <citation type="journal article" date="2012" name="J. Bacteriol.">
        <title>Complete genome sequences of Desulfosporosinus orientis DSM765T, Desulfosporosinus youngiae DSM17734T, Desulfosporosinus meridiei DSM13257T, and Desulfosporosinus acidiphilus DSM22704T.</title>
        <authorList>
            <person name="Pester M."/>
            <person name="Brambilla E."/>
            <person name="Alazard D."/>
            <person name="Rattei T."/>
            <person name="Weinmaier T."/>
            <person name="Han J."/>
            <person name="Lucas S."/>
            <person name="Lapidus A."/>
            <person name="Cheng J.F."/>
            <person name="Goodwin L."/>
            <person name="Pitluck S."/>
            <person name="Peters L."/>
            <person name="Ovchinnikova G."/>
            <person name="Teshima H."/>
            <person name="Detter J.C."/>
            <person name="Han C.S."/>
            <person name="Tapia R."/>
            <person name="Land M.L."/>
            <person name="Hauser L."/>
            <person name="Kyrpides N.C."/>
            <person name="Ivanova N.N."/>
            <person name="Pagani I."/>
            <person name="Huntmann M."/>
            <person name="Wei C.L."/>
            <person name="Davenport K.W."/>
            <person name="Daligault H."/>
            <person name="Chain P.S."/>
            <person name="Chen A."/>
            <person name="Mavromatis K."/>
            <person name="Markowitz V."/>
            <person name="Szeto E."/>
            <person name="Mikhailova N."/>
            <person name="Pati A."/>
            <person name="Wagner M."/>
            <person name="Woyke T."/>
            <person name="Ollivier B."/>
            <person name="Klenk H.P."/>
            <person name="Spring S."/>
            <person name="Loy A."/>
        </authorList>
    </citation>
    <scope>NUCLEOTIDE SEQUENCE [LARGE SCALE GENOMIC DNA]</scope>
    <source>
        <strain evidence="2">DSM 22704 / JCM 16185 / SJ4</strain>
    </source>
</reference>
<evidence type="ECO:0000313" key="1">
    <source>
        <dbReference type="EMBL" id="AFM41630.1"/>
    </source>
</evidence>